<keyword evidence="2" id="KW-1185">Reference proteome</keyword>
<protein>
    <submittedName>
        <fullName evidence="1">Uncharacterized protein</fullName>
    </submittedName>
</protein>
<reference evidence="1 2" key="1">
    <citation type="journal article" date="2023" name="Science">
        <title>Complex scaffold remodeling in plant triterpene biosynthesis.</title>
        <authorList>
            <person name="De La Pena R."/>
            <person name="Hodgson H."/>
            <person name="Liu J.C."/>
            <person name="Stephenson M.J."/>
            <person name="Martin A.C."/>
            <person name="Owen C."/>
            <person name="Harkess A."/>
            <person name="Leebens-Mack J."/>
            <person name="Jimenez L.E."/>
            <person name="Osbourn A."/>
            <person name="Sattely E.S."/>
        </authorList>
    </citation>
    <scope>NUCLEOTIDE SEQUENCE [LARGE SCALE GENOMIC DNA]</scope>
    <source>
        <strain evidence="2">cv. JPN11</strain>
        <tissue evidence="1">Leaf</tissue>
    </source>
</reference>
<evidence type="ECO:0000313" key="2">
    <source>
        <dbReference type="Proteomes" id="UP001164539"/>
    </source>
</evidence>
<organism evidence="1 2">
    <name type="scientific">Melia azedarach</name>
    <name type="common">Chinaberry tree</name>
    <dbReference type="NCBI Taxonomy" id="155640"/>
    <lineage>
        <taxon>Eukaryota</taxon>
        <taxon>Viridiplantae</taxon>
        <taxon>Streptophyta</taxon>
        <taxon>Embryophyta</taxon>
        <taxon>Tracheophyta</taxon>
        <taxon>Spermatophyta</taxon>
        <taxon>Magnoliopsida</taxon>
        <taxon>eudicotyledons</taxon>
        <taxon>Gunneridae</taxon>
        <taxon>Pentapetalae</taxon>
        <taxon>rosids</taxon>
        <taxon>malvids</taxon>
        <taxon>Sapindales</taxon>
        <taxon>Meliaceae</taxon>
        <taxon>Melia</taxon>
    </lineage>
</organism>
<comment type="caution">
    <text evidence="1">The sequence shown here is derived from an EMBL/GenBank/DDBJ whole genome shotgun (WGS) entry which is preliminary data.</text>
</comment>
<sequence>LLLIWPNPQPFPASIAAFTKSSQREIPPDSTSAKTPIISNASCKSLAEFISSSHDSNSLENPTISFTFNSRSFITTSHPSKLPLSSSPSDPLEVPSVFLT</sequence>
<dbReference type="EMBL" id="CM051404">
    <property type="protein sequence ID" value="KAJ4707227.1"/>
    <property type="molecule type" value="Genomic_DNA"/>
</dbReference>
<accession>A0ACC1X7B0</accession>
<proteinExistence type="predicted"/>
<feature type="non-terminal residue" evidence="1">
    <location>
        <position position="1"/>
    </location>
</feature>
<feature type="non-terminal residue" evidence="1">
    <location>
        <position position="100"/>
    </location>
</feature>
<gene>
    <name evidence="1" type="ORF">OWV82_020776</name>
</gene>
<name>A0ACC1X7B0_MELAZ</name>
<evidence type="ECO:0000313" key="1">
    <source>
        <dbReference type="EMBL" id="KAJ4707227.1"/>
    </source>
</evidence>
<dbReference type="Proteomes" id="UP001164539">
    <property type="component" value="Chromosome 11"/>
</dbReference>